<accession>W7CM76</accession>
<gene>
    <name evidence="1" type="ORF">BCAMP_09620</name>
</gene>
<keyword evidence="2" id="KW-1185">Reference proteome</keyword>
<dbReference type="STRING" id="1265861.BCAMP_09620"/>
<organism evidence="1 2">
    <name type="scientific">Brochothrix campestris FSL F6-1037</name>
    <dbReference type="NCBI Taxonomy" id="1265861"/>
    <lineage>
        <taxon>Bacteria</taxon>
        <taxon>Bacillati</taxon>
        <taxon>Bacillota</taxon>
        <taxon>Bacilli</taxon>
        <taxon>Bacillales</taxon>
        <taxon>Listeriaceae</taxon>
        <taxon>Brochothrix</taxon>
    </lineage>
</organism>
<evidence type="ECO:0000313" key="1">
    <source>
        <dbReference type="EMBL" id="EUJ37755.1"/>
    </source>
</evidence>
<dbReference type="AlphaFoldDB" id="W7CM76"/>
<protein>
    <submittedName>
        <fullName evidence="1">Uncharacterized protein</fullName>
    </submittedName>
</protein>
<name>W7CM76_9LIST</name>
<sequence length="213" mass="24746">MSIIATDIKLDTILQNEEFKDLFQAQETKIEKTEIDSFMSECRREIGKSILQTFGLGMTYDQFKQGGNLTTLHNANNCVFANEEIKQQYTTKFDRKAYEKDFPKMRKELFKNNKIIKDDYTRKHLKKDSRTHIDHVVSAKSIHDNDKARLYMTADQRNDMATHHKNLAVTNGSVNQSKGAKSLEDWMHSSNKKTGYDNATTYGVDVKKNHRNR</sequence>
<dbReference type="Proteomes" id="UP000019243">
    <property type="component" value="Unassembled WGS sequence"/>
</dbReference>
<dbReference type="EMBL" id="AODH01000039">
    <property type="protein sequence ID" value="EUJ37755.1"/>
    <property type="molecule type" value="Genomic_DNA"/>
</dbReference>
<evidence type="ECO:0000313" key="2">
    <source>
        <dbReference type="Proteomes" id="UP000019243"/>
    </source>
</evidence>
<comment type="caution">
    <text evidence="1">The sequence shown here is derived from an EMBL/GenBank/DDBJ whole genome shotgun (WGS) entry which is preliminary data.</text>
</comment>
<reference evidence="1 2" key="1">
    <citation type="submission" date="2012-12" db="EMBL/GenBank/DDBJ databases">
        <title>Novel taxa of Listeriaceae from agricultural environments in the United States.</title>
        <authorList>
            <person name="den Bakker H.C."/>
            <person name="Allred A."/>
            <person name="Warchocki S."/>
            <person name="Wright E.M."/>
            <person name="Burrell A."/>
            <person name="Nightingale K.K."/>
            <person name="Kephart D."/>
            <person name="Wiedmann M."/>
        </authorList>
    </citation>
    <scope>NUCLEOTIDE SEQUENCE [LARGE SCALE GENOMIC DNA]</scope>
    <source>
        <strain evidence="1 2">FSL F6-1037</strain>
    </source>
</reference>
<proteinExistence type="predicted"/>